<reference evidence="13" key="2">
    <citation type="submission" date="2025-09" db="UniProtKB">
        <authorList>
            <consortium name="Ensembl"/>
        </authorList>
    </citation>
    <scope>IDENTIFICATION</scope>
</reference>
<dbReference type="SMART" id="SM01395">
    <property type="entry name" value="Tbf5"/>
    <property type="match status" value="1"/>
</dbReference>
<evidence type="ECO:0000256" key="7">
    <source>
        <dbReference type="ARBA" id="ARBA00023242"/>
    </source>
</evidence>
<dbReference type="GO" id="GO:0006367">
    <property type="term" value="P:transcription initiation at RNA polymerase II promoter"/>
    <property type="evidence" value="ECO:0007669"/>
    <property type="project" value="InterPro"/>
</dbReference>
<name>A0A8C4V5X3_FALTI</name>
<keyword evidence="7" id="KW-0539">Nucleus</keyword>
<evidence type="ECO:0000256" key="2">
    <source>
        <dbReference type="ARBA" id="ARBA00007470"/>
    </source>
</evidence>
<evidence type="ECO:0000256" key="5">
    <source>
        <dbReference type="ARBA" id="ARBA00023163"/>
    </source>
</evidence>
<dbReference type="OrthoDB" id="354at2759"/>
<evidence type="ECO:0000256" key="3">
    <source>
        <dbReference type="ARBA" id="ARBA00022763"/>
    </source>
</evidence>
<dbReference type="PANTHER" id="PTHR28580:SF1">
    <property type="entry name" value="GENERAL TRANSCRIPTION FACTOR IIH SUBUNIT 5"/>
    <property type="match status" value="1"/>
</dbReference>
<dbReference type="Proteomes" id="UP000694562">
    <property type="component" value="Unplaced"/>
</dbReference>
<evidence type="ECO:0000256" key="10">
    <source>
        <dbReference type="ARBA" id="ARBA00077682"/>
    </source>
</evidence>
<evidence type="ECO:0000313" key="13">
    <source>
        <dbReference type="Ensembl" id="ENSFTIP00000021410.1"/>
    </source>
</evidence>
<dbReference type="InterPro" id="IPR035935">
    <property type="entry name" value="TFB5-like_sf"/>
</dbReference>
<keyword evidence="3" id="KW-0227">DNA damage</keyword>
<keyword evidence="4" id="KW-0805">Transcription regulation</keyword>
<accession>A0A8C4V5X3</accession>
<dbReference type="GO" id="GO:0005675">
    <property type="term" value="C:transcription factor TFIIH holo complex"/>
    <property type="evidence" value="ECO:0007669"/>
    <property type="project" value="TreeGrafter"/>
</dbReference>
<proteinExistence type="inferred from homology"/>
<keyword evidence="6" id="KW-0234">DNA repair</keyword>
<protein>
    <recommendedName>
        <fullName evidence="8">General transcription factor IIH subunit 5</fullName>
    </recommendedName>
    <alternativeName>
        <fullName evidence="10">General transcription factor IIH polypeptide 5</fullName>
    </alternativeName>
    <alternativeName>
        <fullName evidence="11">TFB5 ortholog</fullName>
    </alternativeName>
    <alternativeName>
        <fullName evidence="12">TFIIH basal transcription factor complex TTD-A subunit</fullName>
    </alternativeName>
    <alternativeName>
        <fullName evidence="9">TFIIH subunit p8</fullName>
    </alternativeName>
</protein>
<comment type="similarity">
    <text evidence="2">Belongs to the TFB5 family.</text>
</comment>
<dbReference type="GO" id="GO:0006294">
    <property type="term" value="P:nucleotide-excision repair, preincision complex assembly"/>
    <property type="evidence" value="ECO:0007669"/>
    <property type="project" value="TreeGrafter"/>
</dbReference>
<dbReference type="GO" id="GO:0000439">
    <property type="term" value="C:transcription factor TFIIH core complex"/>
    <property type="evidence" value="ECO:0007669"/>
    <property type="project" value="InterPro"/>
</dbReference>
<evidence type="ECO:0000256" key="1">
    <source>
        <dbReference type="ARBA" id="ARBA00004123"/>
    </source>
</evidence>
<dbReference type="Gene3D" id="3.30.70.1220">
    <property type="entry name" value="TFB5-like"/>
    <property type="match status" value="1"/>
</dbReference>
<organism evidence="13 14">
    <name type="scientific">Falco tinnunculus</name>
    <name type="common">Common kestrel</name>
    <dbReference type="NCBI Taxonomy" id="100819"/>
    <lineage>
        <taxon>Eukaryota</taxon>
        <taxon>Metazoa</taxon>
        <taxon>Chordata</taxon>
        <taxon>Craniata</taxon>
        <taxon>Vertebrata</taxon>
        <taxon>Euteleostomi</taxon>
        <taxon>Archelosauria</taxon>
        <taxon>Archosauria</taxon>
        <taxon>Dinosauria</taxon>
        <taxon>Saurischia</taxon>
        <taxon>Theropoda</taxon>
        <taxon>Coelurosauria</taxon>
        <taxon>Aves</taxon>
        <taxon>Neognathae</taxon>
        <taxon>Neoaves</taxon>
        <taxon>Telluraves</taxon>
        <taxon>Australaves</taxon>
        <taxon>Falconiformes</taxon>
        <taxon>Falconidae</taxon>
        <taxon>Falco</taxon>
    </lineage>
</organism>
<dbReference type="Ensembl" id="ENSFTIT00000022308.1">
    <property type="protein sequence ID" value="ENSFTIP00000021410.1"/>
    <property type="gene ID" value="ENSFTIG00000013916.1"/>
</dbReference>
<keyword evidence="14" id="KW-1185">Reference proteome</keyword>
<evidence type="ECO:0000256" key="11">
    <source>
        <dbReference type="ARBA" id="ARBA00078465"/>
    </source>
</evidence>
<dbReference type="AlphaFoldDB" id="A0A8C4V5X3"/>
<reference evidence="13" key="1">
    <citation type="submission" date="2025-08" db="UniProtKB">
        <authorList>
            <consortium name="Ensembl"/>
        </authorList>
    </citation>
    <scope>IDENTIFICATION</scope>
</reference>
<evidence type="ECO:0000256" key="8">
    <source>
        <dbReference type="ARBA" id="ARBA00070134"/>
    </source>
</evidence>
<dbReference type="FunFam" id="3.30.70.1220:FF:000001">
    <property type="entry name" value="General transcription factor IIH subunit 5"/>
    <property type="match status" value="1"/>
</dbReference>
<evidence type="ECO:0000256" key="12">
    <source>
        <dbReference type="ARBA" id="ARBA00079380"/>
    </source>
</evidence>
<dbReference type="PANTHER" id="PTHR28580">
    <property type="entry name" value="GENERAL TRANSCRIPTION FACTOR IIH SUBUNIT 5"/>
    <property type="match status" value="1"/>
</dbReference>
<evidence type="ECO:0000256" key="9">
    <source>
        <dbReference type="ARBA" id="ARBA00077029"/>
    </source>
</evidence>
<sequence>RQHAAGSPANPPAARGAVAGAGRGRACAWRSGGRRRGACVVRAAAGGSGGGEGRRDRLPWVCSVCSPTRPSQGRVGACLRPGRRCKISSADVCTPKRELCLSPLPCSVCERTGKMVNVLKGVLIECDPAMKQFLLYLDESNALGKKFIIQDLDETHVFVLAELVNFLQERVGELMDQNSFPITQKFVILQDGMFQKLMFPYWNGI</sequence>
<dbReference type="InterPro" id="IPR009400">
    <property type="entry name" value="TFIIH_TTDA/Tfb5"/>
</dbReference>
<evidence type="ECO:0000256" key="4">
    <source>
        <dbReference type="ARBA" id="ARBA00023015"/>
    </source>
</evidence>
<dbReference type="Pfam" id="PF06331">
    <property type="entry name" value="Tfb5"/>
    <property type="match status" value="1"/>
</dbReference>
<evidence type="ECO:0000256" key="6">
    <source>
        <dbReference type="ARBA" id="ARBA00023204"/>
    </source>
</evidence>
<keyword evidence="5" id="KW-0804">Transcription</keyword>
<evidence type="ECO:0000313" key="14">
    <source>
        <dbReference type="Proteomes" id="UP000694562"/>
    </source>
</evidence>
<comment type="subcellular location">
    <subcellularLocation>
        <location evidence="1">Nucleus</location>
    </subcellularLocation>
</comment>
<dbReference type="SUPFAM" id="SSF142897">
    <property type="entry name" value="TFB5-like"/>
    <property type="match status" value="1"/>
</dbReference>